<evidence type="ECO:0000313" key="4">
    <source>
        <dbReference type="Proteomes" id="UP000683360"/>
    </source>
</evidence>
<dbReference type="OrthoDB" id="1055097at2759"/>
<keyword evidence="2" id="KW-0677">Repeat</keyword>
<dbReference type="EMBL" id="CAJPWZ010001681">
    <property type="protein sequence ID" value="CAG2221479.1"/>
    <property type="molecule type" value="Genomic_DNA"/>
</dbReference>
<proteinExistence type="predicted"/>
<dbReference type="InterPro" id="IPR003591">
    <property type="entry name" value="Leu-rich_rpt_typical-subtyp"/>
</dbReference>
<dbReference type="InterPro" id="IPR050333">
    <property type="entry name" value="SLRP"/>
</dbReference>
<dbReference type="SMART" id="SM00369">
    <property type="entry name" value="LRR_TYP"/>
    <property type="match status" value="3"/>
</dbReference>
<keyword evidence="1" id="KW-0433">Leucine-rich repeat</keyword>
<dbReference type="Pfam" id="PF13855">
    <property type="entry name" value="LRR_8"/>
    <property type="match status" value="1"/>
</dbReference>
<evidence type="ECO:0000256" key="2">
    <source>
        <dbReference type="ARBA" id="ARBA00022737"/>
    </source>
</evidence>
<dbReference type="PANTHER" id="PTHR45712">
    <property type="entry name" value="AGAP008170-PA"/>
    <property type="match status" value="1"/>
</dbReference>
<dbReference type="Gene3D" id="3.80.10.10">
    <property type="entry name" value="Ribonuclease Inhibitor"/>
    <property type="match status" value="1"/>
</dbReference>
<dbReference type="InterPro" id="IPR001611">
    <property type="entry name" value="Leu-rich_rpt"/>
</dbReference>
<dbReference type="SUPFAM" id="SSF52058">
    <property type="entry name" value="L domain-like"/>
    <property type="match status" value="1"/>
</dbReference>
<dbReference type="Proteomes" id="UP000683360">
    <property type="component" value="Unassembled WGS sequence"/>
</dbReference>
<dbReference type="AlphaFoldDB" id="A0A8S3SMK5"/>
<evidence type="ECO:0000313" key="3">
    <source>
        <dbReference type="EMBL" id="CAG2221479.1"/>
    </source>
</evidence>
<evidence type="ECO:0000256" key="1">
    <source>
        <dbReference type="ARBA" id="ARBA00022614"/>
    </source>
</evidence>
<protein>
    <submittedName>
        <fullName evidence="3">Uncharacterized protein</fullName>
    </submittedName>
</protein>
<keyword evidence="4" id="KW-1185">Reference proteome</keyword>
<name>A0A8S3SMK5_MYTED</name>
<reference evidence="3" key="1">
    <citation type="submission" date="2021-03" db="EMBL/GenBank/DDBJ databases">
        <authorList>
            <person name="Bekaert M."/>
        </authorList>
    </citation>
    <scope>NUCLEOTIDE SEQUENCE</scope>
</reference>
<organism evidence="3 4">
    <name type="scientific">Mytilus edulis</name>
    <name type="common">Blue mussel</name>
    <dbReference type="NCBI Taxonomy" id="6550"/>
    <lineage>
        <taxon>Eukaryota</taxon>
        <taxon>Metazoa</taxon>
        <taxon>Spiralia</taxon>
        <taxon>Lophotrochozoa</taxon>
        <taxon>Mollusca</taxon>
        <taxon>Bivalvia</taxon>
        <taxon>Autobranchia</taxon>
        <taxon>Pteriomorphia</taxon>
        <taxon>Mytilida</taxon>
        <taxon>Mytiloidea</taxon>
        <taxon>Mytilidae</taxon>
        <taxon>Mytilinae</taxon>
        <taxon>Mytilus</taxon>
    </lineage>
</organism>
<sequence>MHCQSKAYANKVNIKNLHGGTIDMMTTILTKGIKETNDIKIRLDVLAGISPCVLPNHCDVALTKEDVRCNCSSKALTHIPTDCPSNTTDLELSDNNLEIISKKAFTKFTQLRYLFLSNCHVTSIDQSAFDNLTHLKELSLLNNPMKTFVGNIFAPLGKLQVLHISYDLLSKYPGESWSDVLHLTNVFTCSEPSNGLFA</sequence>
<comment type="caution">
    <text evidence="3">The sequence shown here is derived from an EMBL/GenBank/DDBJ whole genome shotgun (WGS) entry which is preliminary data.</text>
</comment>
<dbReference type="PANTHER" id="PTHR45712:SF22">
    <property type="entry name" value="INSULIN-LIKE GROWTH FACTOR-BINDING PROTEIN COMPLEX ACID LABILE SUBUNIT"/>
    <property type="match status" value="1"/>
</dbReference>
<gene>
    <name evidence="3" type="ORF">MEDL_34860</name>
</gene>
<accession>A0A8S3SMK5</accession>
<dbReference type="InterPro" id="IPR032675">
    <property type="entry name" value="LRR_dom_sf"/>
</dbReference>